<reference evidence="2 3" key="1">
    <citation type="submission" date="2016-12" db="EMBL/GenBank/DDBJ databases">
        <title>Candidatus Reconcilibacillus cellulovorans genome.</title>
        <authorList>
            <person name="Kolinko S."/>
            <person name="Wu Y.-W."/>
            <person name="Tachea F."/>
            <person name="Denzel E."/>
            <person name="Hiras J."/>
            <person name="Baecker N."/>
            <person name="Chan L.J."/>
            <person name="Eichorst S.A."/>
            <person name="Frey D."/>
            <person name="Adams P.D."/>
            <person name="Pray T."/>
            <person name="Tanjore D."/>
            <person name="Petzold C.J."/>
            <person name="Gladden J.M."/>
            <person name="Simmons B.A."/>
            <person name="Singer S.W."/>
        </authorList>
    </citation>
    <scope>NUCLEOTIDE SEQUENCE [LARGE SCALE GENOMIC DNA]</scope>
    <source>
        <strain evidence="2">JTherm</strain>
    </source>
</reference>
<sequence>MPRRSTVSESGAALAVALFALAVISIVGLVLLGVVRESAVRTASTEAAVRAEMLAQSGLDRVLAQIRKVADDINNAGLVYRDAVALASSRLDAVDAWDGKEYAVQSGKYRLEVLENRETSSPAGRPETDPDVPYVRKIVVRSIGSFDRRPSVSVAKTMTVYVGTVHPVFRYPVSARGDLSLNGSPYIVGDVLVRDGDLRVANEAQVISAPGSLYGFISDFPALRGFIRVDGRTPGGDRFFKSETSGPYSRTTHSSRDFDVGYFSSQMFPFEDLSLESDDPELRPADYVARKSSVFAMREGQSFDLDWPEGEFEHVVSSDTDWLSGSVRFSNTSLVIDGSVLTVGTSSSSSADLLIKEGSLRLQRTGGARVPELRLQNGSLFVQLTAPQQIAADLSGKIVLPPDKFAYIEGDVFFNDGFELSDGSMYIKGNLTIFGDIRLRGTVYVDGDVDLKRMRSINGLSGGTPIPLVLVASSNVVLGDNTNERNADAEIRAFLFSKRQVKMYGVVSKLFISGGIHGENPGGTAVELHAVRGEPPSMGGEPPIEYAGPSWPGPNIQPDQEVLPFETSRLQIYHDALLYEQPPTGIPITEGLNIFVAKVERG</sequence>
<keyword evidence="1" id="KW-0472">Membrane</keyword>
<keyword evidence="1" id="KW-0812">Transmembrane</keyword>
<organism evidence="2 3">
    <name type="scientific">Candidatus Reconcilbacillus cellulovorans</name>
    <dbReference type="NCBI Taxonomy" id="1906605"/>
    <lineage>
        <taxon>Bacteria</taxon>
        <taxon>Bacillati</taxon>
        <taxon>Bacillota</taxon>
        <taxon>Bacilli</taxon>
        <taxon>Bacillales</taxon>
        <taxon>Paenibacillaceae</taxon>
        <taxon>Candidatus Reconcilbacillus</taxon>
    </lineage>
</organism>
<evidence type="ECO:0000313" key="3">
    <source>
        <dbReference type="Proteomes" id="UP000243688"/>
    </source>
</evidence>
<dbReference type="AlphaFoldDB" id="A0A2A6E1H7"/>
<comment type="caution">
    <text evidence="2">The sequence shown here is derived from an EMBL/GenBank/DDBJ whole genome shotgun (WGS) entry which is preliminary data.</text>
</comment>
<evidence type="ECO:0008006" key="4">
    <source>
        <dbReference type="Google" id="ProtNLM"/>
    </source>
</evidence>
<dbReference type="Proteomes" id="UP000243688">
    <property type="component" value="Unassembled WGS sequence"/>
</dbReference>
<gene>
    <name evidence="2" type="ORF">BLM47_06355</name>
</gene>
<accession>A0A2A6E1H7</accession>
<proteinExistence type="predicted"/>
<evidence type="ECO:0000313" key="2">
    <source>
        <dbReference type="EMBL" id="PDO10597.1"/>
    </source>
</evidence>
<protein>
    <recommendedName>
        <fullName evidence="4">Type 4 fimbrial biogenesis protein PilX N-terminal domain-containing protein</fullName>
    </recommendedName>
</protein>
<feature type="transmembrane region" description="Helical" evidence="1">
    <location>
        <begin position="12"/>
        <end position="35"/>
    </location>
</feature>
<name>A0A2A6E1H7_9BACL</name>
<evidence type="ECO:0000256" key="1">
    <source>
        <dbReference type="SAM" id="Phobius"/>
    </source>
</evidence>
<dbReference type="EMBL" id="MOXJ01000012">
    <property type="protein sequence ID" value="PDO10597.1"/>
    <property type="molecule type" value="Genomic_DNA"/>
</dbReference>
<keyword evidence="1" id="KW-1133">Transmembrane helix</keyword>